<evidence type="ECO:0000313" key="9">
    <source>
        <dbReference type="Proteomes" id="UP000054560"/>
    </source>
</evidence>
<dbReference type="OrthoDB" id="6354873at2759"/>
<organism evidence="8 9">
    <name type="scientific">Sphaeroforma arctica JP610</name>
    <dbReference type="NCBI Taxonomy" id="667725"/>
    <lineage>
        <taxon>Eukaryota</taxon>
        <taxon>Ichthyosporea</taxon>
        <taxon>Ichthyophonida</taxon>
        <taxon>Sphaeroforma</taxon>
    </lineage>
</organism>
<dbReference type="eggNOG" id="ENOG502RV7H">
    <property type="taxonomic scope" value="Eukaryota"/>
</dbReference>
<dbReference type="STRING" id="667725.A0A0L0FR94"/>
<feature type="compositionally biased region" description="Acidic residues" evidence="5">
    <location>
        <begin position="400"/>
        <end position="414"/>
    </location>
</feature>
<evidence type="ECO:0000259" key="7">
    <source>
        <dbReference type="Pfam" id="PF04116"/>
    </source>
</evidence>
<evidence type="ECO:0000256" key="5">
    <source>
        <dbReference type="SAM" id="MobiDB-lite"/>
    </source>
</evidence>
<dbReference type="InterPro" id="IPR050307">
    <property type="entry name" value="Sterol_Desaturase_Related"/>
</dbReference>
<evidence type="ECO:0000256" key="3">
    <source>
        <dbReference type="ARBA" id="ARBA00022989"/>
    </source>
</evidence>
<dbReference type="GO" id="GO:0016491">
    <property type="term" value="F:oxidoreductase activity"/>
    <property type="evidence" value="ECO:0007669"/>
    <property type="project" value="InterPro"/>
</dbReference>
<protein>
    <recommendedName>
        <fullName evidence="7">Fatty acid hydroxylase domain-containing protein</fullName>
    </recommendedName>
</protein>
<keyword evidence="2 6" id="KW-0812">Transmembrane</keyword>
<sequence>MVSKLQQDESPAKTWRNAKPARPLLQLTQYIAANLQAYLLATLTYNVIYLMKGNDHTHDHRSEATILYLASLMRNIVGTATVYLWAKTKKSYNPPEKAELAWIEVFHILLKMLIVNSVVDTLEEYVVTHYVGFASVQSTTNKTGYDAAVLSVPAFAAKLFAWEILFDLGFYMAHRTVHAYPWLYRLAHKEHHSHRYVTVLTTHLQNPIDGTLNNLIPCVLACFLVPRFSPFEFQLVMAYKVLGELAGHTGAVTEQSSFPILVQVPRLLGIELRTIDHNHHHTHNIGNFGKRFSLWDKLLGTFVTPTNLAWPHIPTVLYTPSPPFFMQWFGKAPTEKKSRNSSKEGSHSFATSLTSRQCIDKKLLELESKTGIKTDAEKIYRSYGRRPSLRFQRTSRVIDAESEMSESESDFDES</sequence>
<keyword evidence="9" id="KW-1185">Reference proteome</keyword>
<proteinExistence type="predicted"/>
<dbReference type="GO" id="GO:0005506">
    <property type="term" value="F:iron ion binding"/>
    <property type="evidence" value="ECO:0007669"/>
    <property type="project" value="InterPro"/>
</dbReference>
<dbReference type="AlphaFoldDB" id="A0A0L0FR94"/>
<evidence type="ECO:0000256" key="4">
    <source>
        <dbReference type="ARBA" id="ARBA00023136"/>
    </source>
</evidence>
<dbReference type="EMBL" id="KQ242322">
    <property type="protein sequence ID" value="KNC79342.1"/>
    <property type="molecule type" value="Genomic_DNA"/>
</dbReference>
<dbReference type="PANTHER" id="PTHR11863">
    <property type="entry name" value="STEROL DESATURASE"/>
    <property type="match status" value="1"/>
</dbReference>
<dbReference type="GeneID" id="25908768"/>
<evidence type="ECO:0000256" key="2">
    <source>
        <dbReference type="ARBA" id="ARBA00022692"/>
    </source>
</evidence>
<reference evidence="8 9" key="1">
    <citation type="submission" date="2011-02" db="EMBL/GenBank/DDBJ databases">
        <title>The Genome Sequence of Sphaeroforma arctica JP610.</title>
        <authorList>
            <consortium name="The Broad Institute Genome Sequencing Platform"/>
            <person name="Russ C."/>
            <person name="Cuomo C."/>
            <person name="Young S.K."/>
            <person name="Zeng Q."/>
            <person name="Gargeya S."/>
            <person name="Alvarado L."/>
            <person name="Berlin A."/>
            <person name="Chapman S.B."/>
            <person name="Chen Z."/>
            <person name="Freedman E."/>
            <person name="Gellesch M."/>
            <person name="Goldberg J."/>
            <person name="Griggs A."/>
            <person name="Gujja S."/>
            <person name="Heilman E."/>
            <person name="Heiman D."/>
            <person name="Howarth C."/>
            <person name="Mehta T."/>
            <person name="Neiman D."/>
            <person name="Pearson M."/>
            <person name="Roberts A."/>
            <person name="Saif S."/>
            <person name="Shea T."/>
            <person name="Shenoy N."/>
            <person name="Sisk P."/>
            <person name="Stolte C."/>
            <person name="Sykes S."/>
            <person name="White J."/>
            <person name="Yandava C."/>
            <person name="Burger G."/>
            <person name="Gray M.W."/>
            <person name="Holland P.W.H."/>
            <person name="King N."/>
            <person name="Lang F.B.F."/>
            <person name="Roger A.J."/>
            <person name="Ruiz-Trillo I."/>
            <person name="Haas B."/>
            <person name="Nusbaum C."/>
            <person name="Birren B."/>
        </authorList>
    </citation>
    <scope>NUCLEOTIDE SEQUENCE [LARGE SCALE GENOMIC DNA]</scope>
    <source>
        <strain evidence="8 9">JP610</strain>
    </source>
</reference>
<dbReference type="InterPro" id="IPR006694">
    <property type="entry name" value="Fatty_acid_hydroxylase"/>
</dbReference>
<evidence type="ECO:0000256" key="1">
    <source>
        <dbReference type="ARBA" id="ARBA00004370"/>
    </source>
</evidence>
<name>A0A0L0FR94_9EUKA</name>
<evidence type="ECO:0000256" key="6">
    <source>
        <dbReference type="SAM" id="Phobius"/>
    </source>
</evidence>
<dbReference type="GO" id="GO:0016020">
    <property type="term" value="C:membrane"/>
    <property type="evidence" value="ECO:0007669"/>
    <property type="project" value="UniProtKB-SubCell"/>
</dbReference>
<keyword evidence="3 6" id="KW-1133">Transmembrane helix</keyword>
<feature type="domain" description="Fatty acid hydroxylase" evidence="7">
    <location>
        <begin position="164"/>
        <end position="301"/>
    </location>
</feature>
<dbReference type="Proteomes" id="UP000054560">
    <property type="component" value="Unassembled WGS sequence"/>
</dbReference>
<comment type="subcellular location">
    <subcellularLocation>
        <location evidence="1">Membrane</location>
    </subcellularLocation>
</comment>
<keyword evidence="4 6" id="KW-0472">Membrane</keyword>
<dbReference type="Pfam" id="PF04116">
    <property type="entry name" value="FA_hydroxylase"/>
    <property type="match status" value="1"/>
</dbReference>
<feature type="transmembrane region" description="Helical" evidence="6">
    <location>
        <begin position="30"/>
        <end position="52"/>
    </location>
</feature>
<accession>A0A0L0FR94</accession>
<feature type="transmembrane region" description="Helical" evidence="6">
    <location>
        <begin position="64"/>
        <end position="86"/>
    </location>
</feature>
<dbReference type="RefSeq" id="XP_014153244.1">
    <property type="nucleotide sequence ID" value="XM_014297769.1"/>
</dbReference>
<evidence type="ECO:0000313" key="8">
    <source>
        <dbReference type="EMBL" id="KNC79342.1"/>
    </source>
</evidence>
<gene>
    <name evidence="8" type="ORF">SARC_08264</name>
</gene>
<dbReference type="GO" id="GO:0008610">
    <property type="term" value="P:lipid biosynthetic process"/>
    <property type="evidence" value="ECO:0007669"/>
    <property type="project" value="InterPro"/>
</dbReference>
<feature type="region of interest" description="Disordered" evidence="5">
    <location>
        <begin position="394"/>
        <end position="414"/>
    </location>
</feature>